<gene>
    <name evidence="1" type="ORF">PLEPLA_LOCUS21763</name>
</gene>
<keyword evidence="2" id="KW-1185">Reference proteome</keyword>
<name>A0A9N7UNH5_PLEPL</name>
<reference evidence="1" key="1">
    <citation type="submission" date="2020-03" db="EMBL/GenBank/DDBJ databases">
        <authorList>
            <person name="Weist P."/>
        </authorList>
    </citation>
    <scope>NUCLEOTIDE SEQUENCE</scope>
</reference>
<comment type="caution">
    <text evidence="1">The sequence shown here is derived from an EMBL/GenBank/DDBJ whole genome shotgun (WGS) entry which is preliminary data.</text>
</comment>
<accession>A0A9N7UNH5</accession>
<protein>
    <submittedName>
        <fullName evidence="1">Uncharacterized protein</fullName>
    </submittedName>
</protein>
<dbReference type="Proteomes" id="UP001153269">
    <property type="component" value="Unassembled WGS sequence"/>
</dbReference>
<evidence type="ECO:0000313" key="1">
    <source>
        <dbReference type="EMBL" id="CAB1433672.1"/>
    </source>
</evidence>
<proteinExistence type="predicted"/>
<dbReference type="AlphaFoldDB" id="A0A9N7UNH5"/>
<dbReference type="EMBL" id="CADEAL010001581">
    <property type="protein sequence ID" value="CAB1433672.1"/>
    <property type="molecule type" value="Genomic_DNA"/>
</dbReference>
<sequence>MQQSERRKQRSFLQLPSQLLSCCLWICEDFCSAASGSVKASVLLLTSRKDFTAASSRLTGNRLSSATD</sequence>
<evidence type="ECO:0000313" key="2">
    <source>
        <dbReference type="Proteomes" id="UP001153269"/>
    </source>
</evidence>
<organism evidence="1 2">
    <name type="scientific">Pleuronectes platessa</name>
    <name type="common">European plaice</name>
    <dbReference type="NCBI Taxonomy" id="8262"/>
    <lineage>
        <taxon>Eukaryota</taxon>
        <taxon>Metazoa</taxon>
        <taxon>Chordata</taxon>
        <taxon>Craniata</taxon>
        <taxon>Vertebrata</taxon>
        <taxon>Euteleostomi</taxon>
        <taxon>Actinopterygii</taxon>
        <taxon>Neopterygii</taxon>
        <taxon>Teleostei</taxon>
        <taxon>Neoteleostei</taxon>
        <taxon>Acanthomorphata</taxon>
        <taxon>Carangaria</taxon>
        <taxon>Pleuronectiformes</taxon>
        <taxon>Pleuronectoidei</taxon>
        <taxon>Pleuronectidae</taxon>
        <taxon>Pleuronectes</taxon>
    </lineage>
</organism>